<gene>
    <name evidence="1" type="ORF">COPCOM_01088</name>
</gene>
<protein>
    <submittedName>
        <fullName evidence="1">Uncharacterized protein</fullName>
    </submittedName>
</protein>
<dbReference type="EMBL" id="ABVR01000037">
    <property type="protein sequence ID" value="EEG90860.1"/>
    <property type="molecule type" value="Genomic_DNA"/>
</dbReference>
<comment type="caution">
    <text evidence="1">The sequence shown here is derived from an EMBL/GenBank/DDBJ whole genome shotgun (WGS) entry which is preliminary data.</text>
</comment>
<organism evidence="1 2">
    <name type="scientific">Coprococcus comes ATCC 27758</name>
    <dbReference type="NCBI Taxonomy" id="470146"/>
    <lineage>
        <taxon>Bacteria</taxon>
        <taxon>Bacillati</taxon>
        <taxon>Bacillota</taxon>
        <taxon>Clostridia</taxon>
        <taxon>Lachnospirales</taxon>
        <taxon>Lachnospiraceae</taxon>
        <taxon>Coprococcus</taxon>
    </lineage>
</organism>
<reference evidence="1 2" key="2">
    <citation type="submission" date="2009-03" db="EMBL/GenBank/DDBJ databases">
        <title>Draft genome sequence of Coprococcus comes (ATCC 27758).</title>
        <authorList>
            <person name="Sudarsanam P."/>
            <person name="Ley R."/>
            <person name="Guruge J."/>
            <person name="Turnbaugh P.J."/>
            <person name="Mahowald M."/>
            <person name="Liep D."/>
            <person name="Gordon J."/>
        </authorList>
    </citation>
    <scope>NUCLEOTIDE SEQUENCE [LARGE SCALE GENOMIC DNA]</scope>
    <source>
        <strain evidence="1 2">ATCC 27758</strain>
    </source>
</reference>
<proteinExistence type="predicted"/>
<name>C0B7G7_9FIRM</name>
<reference evidence="1 2" key="1">
    <citation type="submission" date="2009-02" db="EMBL/GenBank/DDBJ databases">
        <authorList>
            <person name="Fulton L."/>
            <person name="Clifton S."/>
            <person name="Fulton B."/>
            <person name="Xu J."/>
            <person name="Minx P."/>
            <person name="Pepin K.H."/>
            <person name="Johnson M."/>
            <person name="Bhonagiri V."/>
            <person name="Nash W.E."/>
            <person name="Mardis E.R."/>
            <person name="Wilson R.K."/>
        </authorList>
    </citation>
    <scope>NUCLEOTIDE SEQUENCE [LARGE SCALE GENOMIC DNA]</scope>
    <source>
        <strain evidence="1 2">ATCC 27758</strain>
    </source>
</reference>
<dbReference type="HOGENOM" id="CLU_3166855_0_0_9"/>
<dbReference type="Proteomes" id="UP000003793">
    <property type="component" value="Unassembled WGS sequence"/>
</dbReference>
<sequence>MHSEFKKTIIAKGFFWKLFEIRNEVREKQRKKGVKRKWNKSICSQIK</sequence>
<evidence type="ECO:0000313" key="2">
    <source>
        <dbReference type="Proteomes" id="UP000003793"/>
    </source>
</evidence>
<accession>C0B7G7</accession>
<evidence type="ECO:0000313" key="1">
    <source>
        <dbReference type="EMBL" id="EEG90860.1"/>
    </source>
</evidence>
<dbReference type="AlphaFoldDB" id="C0B7G7"/>